<protein>
    <submittedName>
        <fullName evidence="3">Hypothetical_protein</fullName>
    </submittedName>
</protein>
<gene>
    <name evidence="2" type="ORF">HINF_LOCUS27853</name>
    <name evidence="3" type="ORF">HINF_LOCUS47427</name>
</gene>
<feature type="transmembrane region" description="Helical" evidence="1">
    <location>
        <begin position="73"/>
        <end position="95"/>
    </location>
</feature>
<evidence type="ECO:0000313" key="4">
    <source>
        <dbReference type="Proteomes" id="UP001642409"/>
    </source>
</evidence>
<evidence type="ECO:0000313" key="2">
    <source>
        <dbReference type="EMBL" id="CAI9940208.1"/>
    </source>
</evidence>
<keyword evidence="1" id="KW-1133">Transmembrane helix</keyword>
<keyword evidence="1" id="KW-0812">Transmembrane</keyword>
<dbReference type="EMBL" id="CATOUU010000674">
    <property type="protein sequence ID" value="CAI9940208.1"/>
    <property type="molecule type" value="Genomic_DNA"/>
</dbReference>
<name>A0AA86PKN8_9EUKA</name>
<organism evidence="2">
    <name type="scientific">Hexamita inflata</name>
    <dbReference type="NCBI Taxonomy" id="28002"/>
    <lineage>
        <taxon>Eukaryota</taxon>
        <taxon>Metamonada</taxon>
        <taxon>Diplomonadida</taxon>
        <taxon>Hexamitidae</taxon>
        <taxon>Hexamitinae</taxon>
        <taxon>Hexamita</taxon>
    </lineage>
</organism>
<evidence type="ECO:0000313" key="3">
    <source>
        <dbReference type="EMBL" id="CAL6057272.1"/>
    </source>
</evidence>
<proteinExistence type="predicted"/>
<reference evidence="2" key="1">
    <citation type="submission" date="2023-06" db="EMBL/GenBank/DDBJ databases">
        <authorList>
            <person name="Kurt Z."/>
        </authorList>
    </citation>
    <scope>NUCLEOTIDE SEQUENCE</scope>
</reference>
<dbReference type="Proteomes" id="UP001642409">
    <property type="component" value="Unassembled WGS sequence"/>
</dbReference>
<evidence type="ECO:0000256" key="1">
    <source>
        <dbReference type="SAM" id="Phobius"/>
    </source>
</evidence>
<accession>A0AA86PKN8</accession>
<reference evidence="3 4" key="2">
    <citation type="submission" date="2024-07" db="EMBL/GenBank/DDBJ databases">
        <authorList>
            <person name="Akdeniz Z."/>
        </authorList>
    </citation>
    <scope>NUCLEOTIDE SEQUENCE [LARGE SCALE GENOMIC DNA]</scope>
</reference>
<dbReference type="EMBL" id="CAXDID020000213">
    <property type="protein sequence ID" value="CAL6057272.1"/>
    <property type="molecule type" value="Genomic_DNA"/>
</dbReference>
<comment type="caution">
    <text evidence="2">The sequence shown here is derived from an EMBL/GenBank/DDBJ whole genome shotgun (WGS) entry which is preliminary data.</text>
</comment>
<sequence>MICLTSCKIILLITIILLLSQNVFFYLIEVGITNDKFQGYLNQQRCNDQNEYTAISTYNLDIMFQNQEIWCDLIISLNFLLYPTIHTFIMTLVFYTHNVPRFYLLNYKLLQFTIVISDWNGINYYNYKQNLQLQQTEILQKYLYKFSLQFLIQRRFNLFQLELTVKRKQQFTCLTFQNKTI</sequence>
<feature type="transmembrane region" description="Helical" evidence="1">
    <location>
        <begin position="9"/>
        <end position="28"/>
    </location>
</feature>
<keyword evidence="1" id="KW-0472">Membrane</keyword>
<dbReference type="AlphaFoldDB" id="A0AA86PKN8"/>
<keyword evidence="4" id="KW-1185">Reference proteome</keyword>